<dbReference type="HOGENOM" id="CLU_2636949_0_0_6"/>
<proteinExistence type="predicted"/>
<gene>
    <name evidence="1" type="ORF">THITH_01150</name>
</gene>
<dbReference type="AlphaFoldDB" id="W0DML1"/>
<evidence type="ECO:0000313" key="1">
    <source>
        <dbReference type="EMBL" id="AHE99829.1"/>
    </source>
</evidence>
<keyword evidence="2" id="KW-1185">Reference proteome</keyword>
<dbReference type="STRING" id="713585.THITH_01150"/>
<dbReference type="KEGG" id="tti:THITH_01150"/>
<dbReference type="Proteomes" id="UP000005289">
    <property type="component" value="Chromosome"/>
</dbReference>
<protein>
    <submittedName>
        <fullName evidence="1">Uncharacterized protein</fullName>
    </submittedName>
</protein>
<name>W0DML1_9GAMM</name>
<sequence>MAIVSQEVGQEVGRKRPKAVIRRFGVSGWPEVYGFARRCMADDAALFRPTRSRRSSVGRKRPKAVIRHFHARRDVAA</sequence>
<dbReference type="EMBL" id="CP007029">
    <property type="protein sequence ID" value="AHE99829.1"/>
    <property type="molecule type" value="Genomic_DNA"/>
</dbReference>
<accession>W0DML1</accession>
<evidence type="ECO:0000313" key="2">
    <source>
        <dbReference type="Proteomes" id="UP000005289"/>
    </source>
</evidence>
<organism evidence="1 2">
    <name type="scientific">Thioalkalivibrio paradoxus ARh 1</name>
    <dbReference type="NCBI Taxonomy" id="713585"/>
    <lineage>
        <taxon>Bacteria</taxon>
        <taxon>Pseudomonadati</taxon>
        <taxon>Pseudomonadota</taxon>
        <taxon>Gammaproteobacteria</taxon>
        <taxon>Chromatiales</taxon>
        <taxon>Ectothiorhodospiraceae</taxon>
        <taxon>Thioalkalivibrio</taxon>
    </lineage>
</organism>
<reference evidence="1 2" key="1">
    <citation type="submission" date="2013-12" db="EMBL/GenBank/DDBJ databases">
        <authorList>
            <consortium name="DOE Joint Genome Institute"/>
            <person name="Muyzer G."/>
            <person name="Huntemann M."/>
            <person name="Han J."/>
            <person name="Chen A."/>
            <person name="Kyrpides N."/>
            <person name="Mavromatis K."/>
            <person name="Markowitz V."/>
            <person name="Palaniappan K."/>
            <person name="Ivanova N."/>
            <person name="Schaumberg A."/>
            <person name="Pati A."/>
            <person name="Liolios K."/>
            <person name="Nordberg H.P."/>
            <person name="Cantor M.N."/>
            <person name="Hua S.X."/>
            <person name="Woyke T."/>
        </authorList>
    </citation>
    <scope>NUCLEOTIDE SEQUENCE [LARGE SCALE GENOMIC DNA]</scope>
    <source>
        <strain evidence="1 2">ARh 1</strain>
    </source>
</reference>